<reference evidence="1" key="1">
    <citation type="journal article" date="2014" name="Front. Microbiol.">
        <title>High frequency of phylogenetically diverse reductive dehalogenase-homologous genes in deep subseafloor sedimentary metagenomes.</title>
        <authorList>
            <person name="Kawai M."/>
            <person name="Futagami T."/>
            <person name="Toyoda A."/>
            <person name="Takaki Y."/>
            <person name="Nishi S."/>
            <person name="Hori S."/>
            <person name="Arai W."/>
            <person name="Tsubouchi T."/>
            <person name="Morono Y."/>
            <person name="Uchiyama I."/>
            <person name="Ito T."/>
            <person name="Fujiyama A."/>
            <person name="Inagaki F."/>
            <person name="Takami H."/>
        </authorList>
    </citation>
    <scope>NUCLEOTIDE SEQUENCE</scope>
    <source>
        <strain evidence="1">Expedition CK06-06</strain>
    </source>
</reference>
<organism evidence="1">
    <name type="scientific">marine sediment metagenome</name>
    <dbReference type="NCBI Taxonomy" id="412755"/>
    <lineage>
        <taxon>unclassified sequences</taxon>
        <taxon>metagenomes</taxon>
        <taxon>ecological metagenomes</taxon>
    </lineage>
</organism>
<name>X0SHY8_9ZZZZ</name>
<gene>
    <name evidence="1" type="ORF">S01H1_06371</name>
</gene>
<protein>
    <submittedName>
        <fullName evidence="1">Uncharacterized protein</fullName>
    </submittedName>
</protein>
<evidence type="ECO:0000313" key="1">
    <source>
        <dbReference type="EMBL" id="GAF80629.1"/>
    </source>
</evidence>
<accession>X0SHY8</accession>
<sequence>MDDHLTIFSNTVTKSKEEIVTLEDVFNTYPHLKKIDLERGHEFVNSMRNGKKIPSLKFATEEGR</sequence>
<dbReference type="EMBL" id="BARS01003295">
    <property type="protein sequence ID" value="GAF80629.1"/>
    <property type="molecule type" value="Genomic_DNA"/>
</dbReference>
<comment type="caution">
    <text evidence="1">The sequence shown here is derived from an EMBL/GenBank/DDBJ whole genome shotgun (WGS) entry which is preliminary data.</text>
</comment>
<feature type="non-terminal residue" evidence="1">
    <location>
        <position position="64"/>
    </location>
</feature>
<dbReference type="AlphaFoldDB" id="X0SHY8"/>
<proteinExistence type="predicted"/>